<reference evidence="2 3" key="1">
    <citation type="journal article" date="2023" name="Sci. Data">
        <title>Genome assembly of the Korean intertidal mud-creeper Batillaria attramentaria.</title>
        <authorList>
            <person name="Patra A.K."/>
            <person name="Ho P.T."/>
            <person name="Jun S."/>
            <person name="Lee S.J."/>
            <person name="Kim Y."/>
            <person name="Won Y.J."/>
        </authorList>
    </citation>
    <scope>NUCLEOTIDE SEQUENCE [LARGE SCALE GENOMIC DNA]</scope>
    <source>
        <strain evidence="2">Wonlab-2016</strain>
    </source>
</reference>
<keyword evidence="1" id="KW-0472">Membrane</keyword>
<comment type="caution">
    <text evidence="2">The sequence shown here is derived from an EMBL/GenBank/DDBJ whole genome shotgun (WGS) entry which is preliminary data.</text>
</comment>
<accession>A0ABD0JDP3</accession>
<keyword evidence="1" id="KW-0812">Transmembrane</keyword>
<evidence type="ECO:0000256" key="1">
    <source>
        <dbReference type="SAM" id="Phobius"/>
    </source>
</evidence>
<evidence type="ECO:0000313" key="2">
    <source>
        <dbReference type="EMBL" id="KAK7469911.1"/>
    </source>
</evidence>
<organism evidence="2 3">
    <name type="scientific">Batillaria attramentaria</name>
    <dbReference type="NCBI Taxonomy" id="370345"/>
    <lineage>
        <taxon>Eukaryota</taxon>
        <taxon>Metazoa</taxon>
        <taxon>Spiralia</taxon>
        <taxon>Lophotrochozoa</taxon>
        <taxon>Mollusca</taxon>
        <taxon>Gastropoda</taxon>
        <taxon>Caenogastropoda</taxon>
        <taxon>Sorbeoconcha</taxon>
        <taxon>Cerithioidea</taxon>
        <taxon>Batillariidae</taxon>
        <taxon>Batillaria</taxon>
    </lineage>
</organism>
<evidence type="ECO:0000313" key="3">
    <source>
        <dbReference type="Proteomes" id="UP001519460"/>
    </source>
</evidence>
<sequence>MASSGASRRFYRSPEARLFVLPDFCRQPIHYLHVHRAAEGRANQIARRRGQLVVPVGRRQSEHLPSSPPPYITSQALAIPIAVVLVLFVVIRSARSSSEQTTLRTPPLFHPSLLPHITPQAPTTPIAVVLVLFVVNRSAHSSSEQLTIRPPQALRSRLQRCVSSPVN</sequence>
<dbReference type="EMBL" id="JACVVK020000499">
    <property type="protein sequence ID" value="KAK7469911.1"/>
    <property type="molecule type" value="Genomic_DNA"/>
</dbReference>
<keyword evidence="1" id="KW-1133">Transmembrane helix</keyword>
<dbReference type="Proteomes" id="UP001519460">
    <property type="component" value="Unassembled WGS sequence"/>
</dbReference>
<name>A0ABD0JDP3_9CAEN</name>
<proteinExistence type="predicted"/>
<dbReference type="AlphaFoldDB" id="A0ABD0JDP3"/>
<keyword evidence="3" id="KW-1185">Reference proteome</keyword>
<gene>
    <name evidence="2" type="ORF">BaRGS_00036074</name>
</gene>
<protein>
    <submittedName>
        <fullName evidence="2">Uncharacterized protein</fullName>
    </submittedName>
</protein>
<feature type="transmembrane region" description="Helical" evidence="1">
    <location>
        <begin position="71"/>
        <end position="91"/>
    </location>
</feature>